<organism evidence="3 4">
    <name type="scientific">Drosophila yakuba</name>
    <name type="common">Fruit fly</name>
    <dbReference type="NCBI Taxonomy" id="7245"/>
    <lineage>
        <taxon>Eukaryota</taxon>
        <taxon>Metazoa</taxon>
        <taxon>Ecdysozoa</taxon>
        <taxon>Arthropoda</taxon>
        <taxon>Hexapoda</taxon>
        <taxon>Insecta</taxon>
        <taxon>Pterygota</taxon>
        <taxon>Neoptera</taxon>
        <taxon>Endopterygota</taxon>
        <taxon>Diptera</taxon>
        <taxon>Brachycera</taxon>
        <taxon>Muscomorpha</taxon>
        <taxon>Ephydroidea</taxon>
        <taxon>Drosophilidae</taxon>
        <taxon>Drosophila</taxon>
        <taxon>Sophophora</taxon>
    </lineage>
</organism>
<proteinExistence type="predicted"/>
<sequence length="971" mass="111330">MTSLPEVFKLNVFCLFEIFKQIKMNCETSKSLQNRHKLVQYSDLINFVICHEVFTKAFEEWSHSLYKFLEIDYAFLNTSNLLKIDFAQIYETLKKVSKTDRELFWKFCANAIEENELLSSVTLIYHPTRFYPDHLDSFEAVVNSLKNKKSLRTLIVDVSGYSLPYVPCITTLTKLELNVRMEIEDLLQFCQSNPNLRFLNFHHTELQGRLSDILPYCNKLNTLALTMKPDIDASEYADVAKLTQLRQLRLKGVHQEGTLLELLMGLKLKRLITISIPNSFLTKEESLAVSEISSLTSVMGSFKRTSSITDMARLKNLTLLSVKTQPNQLDAMEFLVPFLSKSRIALISDSCKLLITHFEKGGILRIVFRNEGQEFAEVNASLIAPLCQLPNIRQLIVYPNVGSTVWQTLLSGFARQKPQLLSHILFRQKTPISCEEADSLANIRSLRTINCDFCHMDQIIRVKLQQLVGIPSTTSRVDRIKTELCEVHLIHDNNDVALILDFISRNIKADIFAPLFNIKNMRKLTVIGSLNTNFLSALLRNLVLSKHVILEEFEISVVDPEELRFLTQISSLKILKCGFFCSRNLEILGELEHLESLTINVHPKGSLTSLFQILGHRNVLKSLVFYRRELTSEEVSAVLSIKSLEKLQLGRQRPKNKFQYFKDVLNYRSCRKCRLSHIKFSSDIEHDIHVKRDSGVSEADIVSRTYFYPDLSLIPKNLKLLANLPHLKELHIHVLFISYCIENLINALVNPSHQKLRKLSLTLCPYKVQDFTKLMMAIASIALLTNLNELYIENPEGFPLHRLLDLIKTSVQLKSLTLKQTLIDYEASLPIGKMIRLEKLIVGFSSDASIEVLAQLSNLEDLELSSIHNNIENSLRPIFKSCSKLKSLLLPNDLSSEFIEALLVNIKLERDAALQPPLILYCPRNNSLVPEKLESDDAAYLNIEQAPDEMYHRSNDLELHAFETLTPKYWW</sequence>
<reference evidence="3 4" key="2">
    <citation type="journal article" date="2007" name="PLoS Biol.">
        <title>Principles of genome evolution in the Drosophila melanogaster species group.</title>
        <authorList>
            <person name="Ranz J.M."/>
            <person name="Maurin D."/>
            <person name="Chan Y.S."/>
            <person name="von Grotthuss M."/>
            <person name="Hillier L.W."/>
            <person name="Roote J."/>
            <person name="Ashburner M."/>
            <person name="Bergman C.M."/>
        </authorList>
    </citation>
    <scope>NUCLEOTIDE SEQUENCE [LARGE SCALE GENOMIC DNA]</scope>
    <source>
        <strain evidence="4">Tai18E2 / Tucson 14021-0261.01</strain>
    </source>
</reference>
<protein>
    <submittedName>
        <fullName evidence="3">Uncharacterized protein</fullName>
    </submittedName>
</protein>
<keyword evidence="1" id="KW-0433">Leucine-rich repeat</keyword>
<evidence type="ECO:0000256" key="1">
    <source>
        <dbReference type="ARBA" id="ARBA00022614"/>
    </source>
</evidence>
<dbReference type="EMBL" id="CM000159">
    <property type="protein sequence ID" value="KRK01788.1"/>
    <property type="molecule type" value="Genomic_DNA"/>
</dbReference>
<dbReference type="Gene3D" id="3.80.10.10">
    <property type="entry name" value="Ribonuclease Inhibitor"/>
    <property type="match status" value="3"/>
</dbReference>
<dbReference type="AlphaFoldDB" id="A0A0R1DXI7"/>
<evidence type="ECO:0000313" key="3">
    <source>
        <dbReference type="EMBL" id="KRK01788.1"/>
    </source>
</evidence>
<dbReference type="InterPro" id="IPR032675">
    <property type="entry name" value="LRR_dom_sf"/>
</dbReference>
<name>A0A0R1DXI7_DROYA</name>
<keyword evidence="4" id="KW-1185">Reference proteome</keyword>
<gene>
    <name evidence="3" type="primary">Dyak\GE29040</name>
    <name evidence="3" type="synonym">GE29040</name>
    <name evidence="3" type="ORF">Dyak_GE29040</name>
</gene>
<dbReference type="PANTHER" id="PTHR48051:SF1">
    <property type="entry name" value="RAS SUPPRESSOR PROTEIN 1"/>
    <property type="match status" value="1"/>
</dbReference>
<dbReference type="InterPro" id="IPR050216">
    <property type="entry name" value="LRR_domain-containing"/>
</dbReference>
<dbReference type="PANTHER" id="PTHR48051">
    <property type="match status" value="1"/>
</dbReference>
<dbReference type="Proteomes" id="UP000002282">
    <property type="component" value="Chromosome 3L"/>
</dbReference>
<evidence type="ECO:0000313" key="4">
    <source>
        <dbReference type="Proteomes" id="UP000002282"/>
    </source>
</evidence>
<dbReference type="GO" id="GO:0005737">
    <property type="term" value="C:cytoplasm"/>
    <property type="evidence" value="ECO:0007669"/>
    <property type="project" value="TreeGrafter"/>
</dbReference>
<dbReference type="SUPFAM" id="SSF52047">
    <property type="entry name" value="RNI-like"/>
    <property type="match status" value="2"/>
</dbReference>
<reference evidence="3 4" key="1">
    <citation type="journal article" date="2007" name="Nature">
        <title>Evolution of genes and genomes on the Drosophila phylogeny.</title>
        <authorList>
            <consortium name="Drosophila 12 Genomes Consortium"/>
            <person name="Clark A.G."/>
            <person name="Eisen M.B."/>
            <person name="Smith D.R."/>
            <person name="Bergman C.M."/>
            <person name="Oliver B."/>
            <person name="Markow T.A."/>
            <person name="Kaufman T.C."/>
            <person name="Kellis M."/>
            <person name="Gelbart W."/>
            <person name="Iyer V.N."/>
            <person name="Pollard D.A."/>
            <person name="Sackton T.B."/>
            <person name="Larracuente A.M."/>
            <person name="Singh N.D."/>
            <person name="Abad J.P."/>
            <person name="Abt D.N."/>
            <person name="Adryan B."/>
            <person name="Aguade M."/>
            <person name="Akashi H."/>
            <person name="Anderson W.W."/>
            <person name="Aquadro C.F."/>
            <person name="Ardell D.H."/>
            <person name="Arguello R."/>
            <person name="Artieri C.G."/>
            <person name="Barbash D.A."/>
            <person name="Barker D."/>
            <person name="Barsanti P."/>
            <person name="Batterham P."/>
            <person name="Batzoglou S."/>
            <person name="Begun D."/>
            <person name="Bhutkar A."/>
            <person name="Blanco E."/>
            <person name="Bosak S.A."/>
            <person name="Bradley R.K."/>
            <person name="Brand A.D."/>
            <person name="Brent M.R."/>
            <person name="Brooks A.N."/>
            <person name="Brown R.H."/>
            <person name="Butlin R.K."/>
            <person name="Caggese C."/>
            <person name="Calvi B.R."/>
            <person name="Bernardo de Carvalho A."/>
            <person name="Caspi A."/>
            <person name="Castrezana S."/>
            <person name="Celniker S.E."/>
            <person name="Chang J.L."/>
            <person name="Chapple C."/>
            <person name="Chatterji S."/>
            <person name="Chinwalla A."/>
            <person name="Civetta A."/>
            <person name="Clifton S.W."/>
            <person name="Comeron J.M."/>
            <person name="Costello J.C."/>
            <person name="Coyne J.A."/>
            <person name="Daub J."/>
            <person name="David R.G."/>
            <person name="Delcher A.L."/>
            <person name="Delehaunty K."/>
            <person name="Do C.B."/>
            <person name="Ebling H."/>
            <person name="Edwards K."/>
            <person name="Eickbush T."/>
            <person name="Evans J.D."/>
            <person name="Filipski A."/>
            <person name="Findeiss S."/>
            <person name="Freyhult E."/>
            <person name="Fulton L."/>
            <person name="Fulton R."/>
            <person name="Garcia A.C."/>
            <person name="Gardiner A."/>
            <person name="Garfield D.A."/>
            <person name="Garvin B.E."/>
            <person name="Gibson G."/>
            <person name="Gilbert D."/>
            <person name="Gnerre S."/>
            <person name="Godfrey J."/>
            <person name="Good R."/>
            <person name="Gotea V."/>
            <person name="Gravely B."/>
            <person name="Greenberg A.J."/>
            <person name="Griffiths-Jones S."/>
            <person name="Gross S."/>
            <person name="Guigo R."/>
            <person name="Gustafson E.A."/>
            <person name="Haerty W."/>
            <person name="Hahn M.W."/>
            <person name="Halligan D.L."/>
            <person name="Halpern A.L."/>
            <person name="Halter G.M."/>
            <person name="Han M.V."/>
            <person name="Heger A."/>
            <person name="Hillier L."/>
            <person name="Hinrichs A.S."/>
            <person name="Holmes I."/>
            <person name="Hoskins R.A."/>
            <person name="Hubisz M.J."/>
            <person name="Hultmark D."/>
            <person name="Huntley M.A."/>
            <person name="Jaffe D.B."/>
            <person name="Jagadeeshan S."/>
            <person name="Jeck W.R."/>
            <person name="Johnson J."/>
            <person name="Jones C.D."/>
            <person name="Jordan W.C."/>
            <person name="Karpen G.H."/>
            <person name="Kataoka E."/>
            <person name="Keightley P.D."/>
            <person name="Kheradpour P."/>
            <person name="Kirkness E.F."/>
            <person name="Koerich L.B."/>
            <person name="Kristiansen K."/>
            <person name="Kudrna D."/>
            <person name="Kulathinal R.J."/>
            <person name="Kumar S."/>
            <person name="Kwok R."/>
            <person name="Lander E."/>
            <person name="Langley C.H."/>
            <person name="Lapoint R."/>
            <person name="Lazzaro B.P."/>
            <person name="Lee S.J."/>
            <person name="Levesque L."/>
            <person name="Li R."/>
            <person name="Lin C.F."/>
            <person name="Lin M.F."/>
            <person name="Lindblad-Toh K."/>
            <person name="Llopart A."/>
            <person name="Long M."/>
            <person name="Low L."/>
            <person name="Lozovsky E."/>
            <person name="Lu J."/>
            <person name="Luo M."/>
            <person name="Machado C.A."/>
            <person name="Makalowski W."/>
            <person name="Marzo M."/>
            <person name="Matsuda M."/>
            <person name="Matzkin L."/>
            <person name="McAllister B."/>
            <person name="McBride C.S."/>
            <person name="McKernan B."/>
            <person name="McKernan K."/>
            <person name="Mendez-Lago M."/>
            <person name="Minx P."/>
            <person name="Mollenhauer M.U."/>
            <person name="Montooth K."/>
            <person name="Mount S.M."/>
            <person name="Mu X."/>
            <person name="Myers E."/>
            <person name="Negre B."/>
            <person name="Newfeld S."/>
            <person name="Nielsen R."/>
            <person name="Noor M.A."/>
            <person name="O'Grady P."/>
            <person name="Pachter L."/>
            <person name="Papaceit M."/>
            <person name="Parisi M.J."/>
            <person name="Parisi M."/>
            <person name="Parts L."/>
            <person name="Pedersen J.S."/>
            <person name="Pesole G."/>
            <person name="Phillippy A.M."/>
            <person name="Ponting C.P."/>
            <person name="Pop M."/>
            <person name="Porcelli D."/>
            <person name="Powell J.R."/>
            <person name="Prohaska S."/>
            <person name="Pruitt K."/>
            <person name="Puig M."/>
            <person name="Quesneville H."/>
            <person name="Ram K.R."/>
            <person name="Rand D."/>
            <person name="Rasmussen M.D."/>
            <person name="Reed L.K."/>
            <person name="Reenan R."/>
            <person name="Reily A."/>
            <person name="Remington K.A."/>
            <person name="Rieger T.T."/>
            <person name="Ritchie M.G."/>
            <person name="Robin C."/>
            <person name="Rogers Y.H."/>
            <person name="Rohde C."/>
            <person name="Rozas J."/>
            <person name="Rubenfield M.J."/>
            <person name="Ruiz A."/>
            <person name="Russo S."/>
            <person name="Salzberg S.L."/>
            <person name="Sanchez-Gracia A."/>
            <person name="Saranga D.J."/>
            <person name="Sato H."/>
            <person name="Schaeffer S.W."/>
            <person name="Schatz M.C."/>
            <person name="Schlenke T."/>
            <person name="Schwartz R."/>
            <person name="Segarra C."/>
            <person name="Singh R.S."/>
            <person name="Sirot L."/>
            <person name="Sirota M."/>
            <person name="Sisneros N.B."/>
            <person name="Smith C.D."/>
            <person name="Smith T.F."/>
            <person name="Spieth J."/>
            <person name="Stage D.E."/>
            <person name="Stark A."/>
            <person name="Stephan W."/>
            <person name="Strausberg R.L."/>
            <person name="Strempel S."/>
            <person name="Sturgill D."/>
            <person name="Sutton G."/>
            <person name="Sutton G.G."/>
            <person name="Tao W."/>
            <person name="Teichmann S."/>
            <person name="Tobari Y.N."/>
            <person name="Tomimura Y."/>
            <person name="Tsolas J.M."/>
            <person name="Valente V.L."/>
            <person name="Venter E."/>
            <person name="Venter J.C."/>
            <person name="Vicario S."/>
            <person name="Vieira F.G."/>
            <person name="Vilella A.J."/>
            <person name="Villasante A."/>
            <person name="Walenz B."/>
            <person name="Wang J."/>
            <person name="Wasserman M."/>
            <person name="Watts T."/>
            <person name="Wilson D."/>
            <person name="Wilson R.K."/>
            <person name="Wing R.A."/>
            <person name="Wolfner M.F."/>
            <person name="Wong A."/>
            <person name="Wong G.K."/>
            <person name="Wu C.I."/>
            <person name="Wu G."/>
            <person name="Yamamoto D."/>
            <person name="Yang H.P."/>
            <person name="Yang S.P."/>
            <person name="Yorke J.A."/>
            <person name="Yoshida K."/>
            <person name="Zdobnov E."/>
            <person name="Zhang P."/>
            <person name="Zhang Y."/>
            <person name="Zimin A.V."/>
            <person name="Baldwin J."/>
            <person name="Abdouelleil A."/>
            <person name="Abdulkadir J."/>
            <person name="Abebe A."/>
            <person name="Abera B."/>
            <person name="Abreu J."/>
            <person name="Acer S.C."/>
            <person name="Aftuck L."/>
            <person name="Alexander A."/>
            <person name="An P."/>
            <person name="Anderson E."/>
            <person name="Anderson S."/>
            <person name="Arachi H."/>
            <person name="Azer M."/>
            <person name="Bachantsang P."/>
            <person name="Barry A."/>
            <person name="Bayul T."/>
            <person name="Berlin A."/>
            <person name="Bessette D."/>
            <person name="Bloom T."/>
            <person name="Blye J."/>
            <person name="Boguslavskiy L."/>
            <person name="Bonnet C."/>
            <person name="Boukhgalter B."/>
            <person name="Bourzgui I."/>
            <person name="Brown A."/>
            <person name="Cahill P."/>
            <person name="Channer S."/>
            <person name="Cheshatsang Y."/>
            <person name="Chuda L."/>
            <person name="Citroen M."/>
            <person name="Collymore A."/>
            <person name="Cooke P."/>
            <person name="Costello M."/>
            <person name="D'Aco K."/>
            <person name="Daza R."/>
            <person name="De Haan G."/>
            <person name="DeGray S."/>
            <person name="DeMaso C."/>
            <person name="Dhargay N."/>
            <person name="Dooley K."/>
            <person name="Dooley E."/>
            <person name="Doricent M."/>
            <person name="Dorje P."/>
            <person name="Dorjee K."/>
            <person name="Dupes A."/>
            <person name="Elong R."/>
            <person name="Falk J."/>
            <person name="Farina A."/>
            <person name="Faro S."/>
            <person name="Ferguson D."/>
            <person name="Fisher S."/>
            <person name="Foley C.D."/>
            <person name="Franke A."/>
            <person name="Friedrich D."/>
            <person name="Gadbois L."/>
            <person name="Gearin G."/>
            <person name="Gearin C.R."/>
            <person name="Giannoukos G."/>
            <person name="Goode T."/>
            <person name="Graham J."/>
            <person name="Grandbois E."/>
            <person name="Grewal S."/>
            <person name="Gyaltsen K."/>
            <person name="Hafez N."/>
            <person name="Hagos B."/>
            <person name="Hall J."/>
            <person name="Henson C."/>
            <person name="Hollinger A."/>
            <person name="Honan T."/>
            <person name="Huard M.D."/>
            <person name="Hughes L."/>
            <person name="Hurhula B."/>
            <person name="Husby M.E."/>
            <person name="Kamat A."/>
            <person name="Kanga B."/>
            <person name="Kashin S."/>
            <person name="Khazanovich D."/>
            <person name="Kisner P."/>
            <person name="Lance K."/>
            <person name="Lara M."/>
            <person name="Lee W."/>
            <person name="Lennon N."/>
            <person name="Letendre F."/>
            <person name="LeVine R."/>
            <person name="Lipovsky A."/>
            <person name="Liu X."/>
            <person name="Liu J."/>
            <person name="Liu S."/>
            <person name="Lokyitsang T."/>
            <person name="Lokyitsang Y."/>
            <person name="Lubonja R."/>
            <person name="Lui A."/>
            <person name="MacDonald P."/>
            <person name="Magnisalis V."/>
            <person name="Maru K."/>
            <person name="Matthews C."/>
            <person name="McCusker W."/>
            <person name="McDonough S."/>
            <person name="Mehta T."/>
            <person name="Meldrim J."/>
            <person name="Meneus L."/>
            <person name="Mihai O."/>
            <person name="Mihalev A."/>
            <person name="Mihova T."/>
            <person name="Mittelman R."/>
            <person name="Mlenga V."/>
            <person name="Montmayeur A."/>
            <person name="Mulrain L."/>
            <person name="Navidi A."/>
            <person name="Naylor J."/>
            <person name="Negash T."/>
            <person name="Nguyen T."/>
            <person name="Nguyen N."/>
            <person name="Nicol R."/>
            <person name="Norbu C."/>
            <person name="Norbu N."/>
            <person name="Novod N."/>
            <person name="O'Neill B."/>
            <person name="Osman S."/>
            <person name="Markiewicz E."/>
            <person name="Oyono O.L."/>
            <person name="Patti C."/>
            <person name="Phunkhang P."/>
            <person name="Pierre F."/>
            <person name="Priest M."/>
            <person name="Raghuraman S."/>
            <person name="Rege F."/>
            <person name="Reyes R."/>
            <person name="Rise C."/>
            <person name="Rogov P."/>
            <person name="Ross K."/>
            <person name="Ryan E."/>
            <person name="Settipalli S."/>
            <person name="Shea T."/>
            <person name="Sherpa N."/>
            <person name="Shi L."/>
            <person name="Shih D."/>
            <person name="Sparrow T."/>
            <person name="Spaulding J."/>
            <person name="Stalker J."/>
            <person name="Stange-Thomann N."/>
            <person name="Stavropoulos S."/>
            <person name="Stone C."/>
            <person name="Strader C."/>
            <person name="Tesfaye S."/>
            <person name="Thomson T."/>
            <person name="Thoulutsang Y."/>
            <person name="Thoulutsang D."/>
            <person name="Topham K."/>
            <person name="Topping I."/>
            <person name="Tsamla T."/>
            <person name="Vassiliev H."/>
            <person name="Vo A."/>
            <person name="Wangchuk T."/>
            <person name="Wangdi T."/>
            <person name="Weiand M."/>
            <person name="Wilkinson J."/>
            <person name="Wilson A."/>
            <person name="Yadav S."/>
            <person name="Young G."/>
            <person name="Yu Q."/>
            <person name="Zembek L."/>
            <person name="Zhong D."/>
            <person name="Zimmer A."/>
            <person name="Zwirko Z."/>
            <person name="Jaffe D.B."/>
            <person name="Alvarez P."/>
            <person name="Brockman W."/>
            <person name="Butler J."/>
            <person name="Chin C."/>
            <person name="Gnerre S."/>
            <person name="Grabherr M."/>
            <person name="Kleber M."/>
            <person name="Mauceli E."/>
            <person name="MacCallum I."/>
        </authorList>
    </citation>
    <scope>NUCLEOTIDE SEQUENCE [LARGE SCALE GENOMIC DNA]</scope>
    <source>
        <strain evidence="4">Tai18E2 / Tucson 14021-0261.01</strain>
    </source>
</reference>
<dbReference type="KEGG" id="dya:Dyak_GE29040"/>
<dbReference type="OrthoDB" id="7872074at2759"/>
<evidence type="ECO:0000256" key="2">
    <source>
        <dbReference type="ARBA" id="ARBA00022737"/>
    </source>
</evidence>
<accession>A0A0R1DXI7</accession>
<keyword evidence="2" id="KW-0677">Repeat</keyword>